<organism evidence="2 3">
    <name type="scientific">Kibdelosporangium aridum</name>
    <dbReference type="NCBI Taxonomy" id="2030"/>
    <lineage>
        <taxon>Bacteria</taxon>
        <taxon>Bacillati</taxon>
        <taxon>Actinomycetota</taxon>
        <taxon>Actinomycetes</taxon>
        <taxon>Pseudonocardiales</taxon>
        <taxon>Pseudonocardiaceae</taxon>
        <taxon>Kibdelosporangium</taxon>
    </lineage>
</organism>
<feature type="transmembrane region" description="Helical" evidence="1">
    <location>
        <begin position="161"/>
        <end position="182"/>
    </location>
</feature>
<dbReference type="EMBL" id="FWXV01000011">
    <property type="protein sequence ID" value="SMD25427.1"/>
    <property type="molecule type" value="Genomic_DNA"/>
</dbReference>
<feature type="transmembrane region" description="Helical" evidence="1">
    <location>
        <begin position="92"/>
        <end position="111"/>
    </location>
</feature>
<sequence length="213" mass="22634">MTSRRSAPSVDVARADLFARLALALLGGALLVTSYMTALLSGQVDPVTDPVSDYAFHGAGGPLFVVAVLLLLLSGLVIRAGMNGARMPRHRAISVLFGLWYAGLLICVVFPGDQLVTDQTLSGHLHRLGGAMLFTCLPLACWILARSLLPDPRWAGVAAWIRRFAVTVLSCATMFGVAQLVPWLPKGLLERVALGAELALLVALALAVRRAAR</sequence>
<feature type="transmembrane region" description="Helical" evidence="1">
    <location>
        <begin position="21"/>
        <end position="41"/>
    </location>
</feature>
<keyword evidence="1" id="KW-0472">Membrane</keyword>
<dbReference type="Pfam" id="PF06197">
    <property type="entry name" value="DUF998"/>
    <property type="match status" value="1"/>
</dbReference>
<keyword evidence="1" id="KW-1133">Transmembrane helix</keyword>
<accession>A0A1Y5Y5M5</accession>
<protein>
    <recommendedName>
        <fullName evidence="4">DUF998 domain-containing protein</fullName>
    </recommendedName>
</protein>
<evidence type="ECO:0000313" key="3">
    <source>
        <dbReference type="Proteomes" id="UP000192674"/>
    </source>
</evidence>
<reference evidence="2 3" key="1">
    <citation type="submission" date="2017-04" db="EMBL/GenBank/DDBJ databases">
        <authorList>
            <person name="Afonso C.L."/>
            <person name="Miller P.J."/>
            <person name="Scott M.A."/>
            <person name="Spackman E."/>
            <person name="Goraichik I."/>
            <person name="Dimitrov K.M."/>
            <person name="Suarez D.L."/>
            <person name="Swayne D.E."/>
        </authorList>
    </citation>
    <scope>NUCLEOTIDE SEQUENCE [LARGE SCALE GENOMIC DNA]</scope>
    <source>
        <strain evidence="2 3">DSM 43828</strain>
    </source>
</reference>
<evidence type="ECO:0000313" key="2">
    <source>
        <dbReference type="EMBL" id="SMD25427.1"/>
    </source>
</evidence>
<feature type="transmembrane region" description="Helical" evidence="1">
    <location>
        <begin position="131"/>
        <end position="149"/>
    </location>
</feature>
<dbReference type="InterPro" id="IPR009339">
    <property type="entry name" value="DUF998"/>
</dbReference>
<gene>
    <name evidence="2" type="ORF">SAMN05661093_09113</name>
</gene>
<keyword evidence="3" id="KW-1185">Reference proteome</keyword>
<dbReference type="OrthoDB" id="3530459at2"/>
<dbReference type="Proteomes" id="UP000192674">
    <property type="component" value="Unassembled WGS sequence"/>
</dbReference>
<dbReference type="RefSeq" id="WP_143447039.1">
    <property type="nucleotide sequence ID" value="NZ_FWXV01000011.1"/>
</dbReference>
<dbReference type="AlphaFoldDB" id="A0A1Y5Y5M5"/>
<proteinExistence type="predicted"/>
<evidence type="ECO:0008006" key="4">
    <source>
        <dbReference type="Google" id="ProtNLM"/>
    </source>
</evidence>
<name>A0A1Y5Y5M5_KIBAR</name>
<feature type="transmembrane region" description="Helical" evidence="1">
    <location>
        <begin position="61"/>
        <end position="80"/>
    </location>
</feature>
<evidence type="ECO:0000256" key="1">
    <source>
        <dbReference type="SAM" id="Phobius"/>
    </source>
</evidence>
<feature type="transmembrane region" description="Helical" evidence="1">
    <location>
        <begin position="188"/>
        <end position="208"/>
    </location>
</feature>
<keyword evidence="1" id="KW-0812">Transmembrane</keyword>